<organism evidence="3 4">
    <name type="scientific">Acanthaster planci</name>
    <name type="common">Crown-of-thorns starfish</name>
    <dbReference type="NCBI Taxonomy" id="133434"/>
    <lineage>
        <taxon>Eukaryota</taxon>
        <taxon>Metazoa</taxon>
        <taxon>Echinodermata</taxon>
        <taxon>Eleutherozoa</taxon>
        <taxon>Asterozoa</taxon>
        <taxon>Asteroidea</taxon>
        <taxon>Valvatacea</taxon>
        <taxon>Valvatida</taxon>
        <taxon>Acanthasteridae</taxon>
        <taxon>Acanthaster</taxon>
    </lineage>
</organism>
<dbReference type="PROSITE" id="PS50005">
    <property type="entry name" value="TPR"/>
    <property type="match status" value="1"/>
</dbReference>
<dbReference type="PANTHER" id="PTHR16253">
    <property type="entry name" value="TETRATRICOPEPTIDE REPEAT PROTEIN 22"/>
    <property type="match status" value="1"/>
</dbReference>
<proteinExistence type="predicted"/>
<evidence type="ECO:0000256" key="1">
    <source>
        <dbReference type="PROSITE-ProRule" id="PRU00339"/>
    </source>
</evidence>
<feature type="region of interest" description="Disordered" evidence="2">
    <location>
        <begin position="1"/>
        <end position="21"/>
    </location>
</feature>
<name>A0A8B7ZBN8_ACAPL</name>
<accession>A0A8B7ZBN8</accession>
<keyword evidence="3" id="KW-1185">Reference proteome</keyword>
<dbReference type="SMART" id="SM00028">
    <property type="entry name" value="TPR"/>
    <property type="match status" value="2"/>
</dbReference>
<dbReference type="OMA" id="MWARYAN"/>
<dbReference type="SUPFAM" id="SSF48452">
    <property type="entry name" value="TPR-like"/>
    <property type="match status" value="1"/>
</dbReference>
<gene>
    <name evidence="4" type="primary">LOC110985493</name>
</gene>
<dbReference type="Proteomes" id="UP000694845">
    <property type="component" value="Unplaced"/>
</dbReference>
<protein>
    <submittedName>
        <fullName evidence="4">Uncharacterized protein LOC110985493</fullName>
    </submittedName>
</protein>
<feature type="region of interest" description="Disordered" evidence="2">
    <location>
        <begin position="559"/>
        <end position="594"/>
    </location>
</feature>
<evidence type="ECO:0000313" key="3">
    <source>
        <dbReference type="Proteomes" id="UP000694845"/>
    </source>
</evidence>
<feature type="compositionally biased region" description="Basic and acidic residues" evidence="2">
    <location>
        <begin position="566"/>
        <end position="575"/>
    </location>
</feature>
<dbReference type="OrthoDB" id="9976543at2759"/>
<dbReference type="PANTHER" id="PTHR16253:SF0">
    <property type="entry name" value="TETRATRICOPEPTIDE REPEAT PROTEIN 22"/>
    <property type="match status" value="1"/>
</dbReference>
<dbReference type="KEGG" id="aplc:110985493"/>
<dbReference type="InterPro" id="IPR042342">
    <property type="entry name" value="TTC22"/>
</dbReference>
<dbReference type="InterPro" id="IPR011990">
    <property type="entry name" value="TPR-like_helical_dom_sf"/>
</dbReference>
<dbReference type="Gene3D" id="1.25.40.10">
    <property type="entry name" value="Tetratricopeptide repeat domain"/>
    <property type="match status" value="2"/>
</dbReference>
<dbReference type="AlphaFoldDB" id="A0A8B7ZBN8"/>
<reference evidence="4" key="1">
    <citation type="submission" date="2025-08" db="UniProtKB">
        <authorList>
            <consortium name="RefSeq"/>
        </authorList>
    </citation>
    <scope>IDENTIFICATION</scope>
</reference>
<feature type="repeat" description="TPR" evidence="1">
    <location>
        <begin position="430"/>
        <end position="463"/>
    </location>
</feature>
<dbReference type="GeneID" id="110985493"/>
<dbReference type="InterPro" id="IPR019734">
    <property type="entry name" value="TPR_rpt"/>
</dbReference>
<dbReference type="RefSeq" id="XP_022102240.1">
    <property type="nucleotide sequence ID" value="XM_022246548.1"/>
</dbReference>
<sequence>MEGSEDRAVVPGHFDLPLPSNTESNIDKNLFTTKLTELQDDLRARRDRPEELAIQNVMGVLSFRIKDYEGALGYFEAVLSKDKNNLNALANKRDVYKHLTRTADAKRHQDKLDDLLQVGELPPEEVRQRRYRKARCLAEHAYAFACDIHIDRPGEIRYDQSNYLYDDAFTLGGDLVDTLERDNWKFCKAKNAHKIVDFCVSNGEYAKAASNLESAVNLFFEVTQSVPGDPEFKWESWRHLADLIRATKVKRDLKGFQFRDELQEHRQNPEMCMKNAAEIAPDSPKMWARYANFVHSLNKMHKRAEGTKRAKEMLQRSIHLDSSKYNFYAFSTRGRITLDNYRFYRTEFEKNSKYSHHPAIRHLEDAKQDLETSLAMRETPWDFSYLSEIYHLRTQHPEMQNKDNVTKQDLEKAILYSRKALDCQNGENRREVHLVFGHILFDMGDLPETIQCFKKAVELEPKRDAHSGNFTELLKAYLHRLRLESSLSDGGPFLDEMVLALKTAQIKYGRSSLEKHTISKLKSEYLAEIKKVAEYCERRTEHKDLVPLLTSVAEKPPFSIPVHTGRPMEEHRKASSEQNVGARPLSGASLESFQ</sequence>
<dbReference type="Pfam" id="PF13181">
    <property type="entry name" value="TPR_8"/>
    <property type="match status" value="1"/>
</dbReference>
<keyword evidence="1" id="KW-0802">TPR repeat</keyword>
<evidence type="ECO:0000256" key="2">
    <source>
        <dbReference type="SAM" id="MobiDB-lite"/>
    </source>
</evidence>
<evidence type="ECO:0000313" key="4">
    <source>
        <dbReference type="RefSeq" id="XP_022102240.1"/>
    </source>
</evidence>